<dbReference type="AlphaFoldDB" id="A0AAV4VF62"/>
<evidence type="ECO:0000313" key="2">
    <source>
        <dbReference type="EMBL" id="GIY68536.1"/>
    </source>
</evidence>
<keyword evidence="3" id="KW-1185">Reference proteome</keyword>
<dbReference type="Proteomes" id="UP001054837">
    <property type="component" value="Unassembled WGS sequence"/>
</dbReference>
<protein>
    <submittedName>
        <fullName evidence="2">Uncharacterized protein</fullName>
    </submittedName>
</protein>
<feature type="region of interest" description="Disordered" evidence="1">
    <location>
        <begin position="50"/>
        <end position="75"/>
    </location>
</feature>
<accession>A0AAV4VF62</accession>
<evidence type="ECO:0000313" key="3">
    <source>
        <dbReference type="Proteomes" id="UP001054837"/>
    </source>
</evidence>
<feature type="compositionally biased region" description="Low complexity" evidence="1">
    <location>
        <begin position="63"/>
        <end position="75"/>
    </location>
</feature>
<name>A0AAV4VF62_9ARAC</name>
<evidence type="ECO:0000256" key="1">
    <source>
        <dbReference type="SAM" id="MobiDB-lite"/>
    </source>
</evidence>
<comment type="caution">
    <text evidence="2">The sequence shown here is derived from an EMBL/GenBank/DDBJ whole genome shotgun (WGS) entry which is preliminary data.</text>
</comment>
<organism evidence="2 3">
    <name type="scientific">Caerostris darwini</name>
    <dbReference type="NCBI Taxonomy" id="1538125"/>
    <lineage>
        <taxon>Eukaryota</taxon>
        <taxon>Metazoa</taxon>
        <taxon>Ecdysozoa</taxon>
        <taxon>Arthropoda</taxon>
        <taxon>Chelicerata</taxon>
        <taxon>Arachnida</taxon>
        <taxon>Araneae</taxon>
        <taxon>Araneomorphae</taxon>
        <taxon>Entelegynae</taxon>
        <taxon>Araneoidea</taxon>
        <taxon>Araneidae</taxon>
        <taxon>Caerostris</taxon>
    </lineage>
</organism>
<reference evidence="2 3" key="1">
    <citation type="submission" date="2021-06" db="EMBL/GenBank/DDBJ databases">
        <title>Caerostris darwini draft genome.</title>
        <authorList>
            <person name="Kono N."/>
            <person name="Arakawa K."/>
        </authorList>
    </citation>
    <scope>NUCLEOTIDE SEQUENCE [LARGE SCALE GENOMIC DNA]</scope>
</reference>
<gene>
    <name evidence="2" type="ORF">CDAR_494401</name>
</gene>
<sequence length="114" mass="12800">MFGVTVVTPLTTLRMPPPSEGRVELFLASQYQQNKPRSTYAEKTKIVTLRDRGRSKSHNGVVKTTTIKPKETSTTSIKTKSLVQAKIDVRKMKIGTKNVKNIKSGRNRFRKVPG</sequence>
<dbReference type="EMBL" id="BPLQ01012876">
    <property type="protein sequence ID" value="GIY68536.1"/>
    <property type="molecule type" value="Genomic_DNA"/>
</dbReference>
<proteinExistence type="predicted"/>